<keyword evidence="1" id="KW-0175">Coiled coil</keyword>
<protein>
    <submittedName>
        <fullName evidence="2">Uncharacterized protein</fullName>
    </submittedName>
</protein>
<feature type="coiled-coil region" evidence="1">
    <location>
        <begin position="412"/>
        <end position="439"/>
    </location>
</feature>
<gene>
    <name evidence="2" type="ORF">D1006_39990</name>
</gene>
<evidence type="ECO:0000313" key="3">
    <source>
        <dbReference type="Proteomes" id="UP000289650"/>
    </source>
</evidence>
<name>A0A4Q2A6B6_9BURK</name>
<evidence type="ECO:0000256" key="1">
    <source>
        <dbReference type="SAM" id="Coils"/>
    </source>
</evidence>
<dbReference type="EMBL" id="QWEX01000004">
    <property type="protein sequence ID" value="RXV64505.1"/>
    <property type="molecule type" value="Genomic_DNA"/>
</dbReference>
<accession>A0A4Q2A6B6</accession>
<sequence>MYTIQTPDASIHVDTLAHVFHVFFHDAALSAYETTEISLTCGGAPLPILRYNGILTVRQPGTAEAIFTALFEEIRNRWFCRDGRQLQPWQVTRKRWEVFQFMFELATKPAWILSGEQLEAEVEAARGAGLRFHLPDVCERVANALFGFTSQGPRLPLSGGVNGRHEVHVVYALFLDRPIPDSVLADYRGDAKRFQYDLQWFPVLLDVPVLRNTLPYDVMQSAVAIYRHEKRQIDAELGAGIVAALQFAPAGISNVEVDDRLFAAGLVDKPALPEHYQRPVDVGTAMSPVAERLRDLIGDAVLKKSLGRLEDDRQKGRVSQRQYNLQVETAKLERGRMTFEGANRFAADVEARNVGALLSVLDHAAGWNDQSKRVMREQFGVSLRGLNSTRRRRAIFAFCDYDEAAQAEWEAKQDAARAHRRAEEAANDAKKQADRARYRTPDNALITGVEHVDQAIADGYSEIRSFRHGAATRYALAKPGSTEGRTLHAKNGTLDYARSRLTQLAA</sequence>
<reference evidence="2 3" key="1">
    <citation type="submission" date="2018-08" db="EMBL/GenBank/DDBJ databases">
        <title>Mountain-cultivated ginseng endophyte, Burkholderia stabilis and its activity against ginseng root rot disease.</title>
        <authorList>
            <person name="Tapan Kumar M."/>
            <person name="Bae H."/>
            <person name="Shanmugam G."/>
            <person name="Jeon J."/>
        </authorList>
    </citation>
    <scope>NUCLEOTIDE SEQUENCE [LARGE SCALE GENOMIC DNA]</scope>
    <source>
        <strain evidence="2 3">EB159</strain>
    </source>
</reference>
<dbReference type="AlphaFoldDB" id="A0A4Q2A6B6"/>
<organism evidence="2 3">
    <name type="scientific">Burkholderia stabilis</name>
    <dbReference type="NCBI Taxonomy" id="95485"/>
    <lineage>
        <taxon>Bacteria</taxon>
        <taxon>Pseudomonadati</taxon>
        <taxon>Pseudomonadota</taxon>
        <taxon>Betaproteobacteria</taxon>
        <taxon>Burkholderiales</taxon>
        <taxon>Burkholderiaceae</taxon>
        <taxon>Burkholderia</taxon>
        <taxon>Burkholderia cepacia complex</taxon>
    </lineage>
</organism>
<comment type="caution">
    <text evidence="2">The sequence shown here is derived from an EMBL/GenBank/DDBJ whole genome shotgun (WGS) entry which is preliminary data.</text>
</comment>
<dbReference type="OrthoDB" id="9114710at2"/>
<dbReference type="RefSeq" id="WP_129518602.1">
    <property type="nucleotide sequence ID" value="NZ_QWEX01000004.1"/>
</dbReference>
<proteinExistence type="predicted"/>
<evidence type="ECO:0000313" key="2">
    <source>
        <dbReference type="EMBL" id="RXV64505.1"/>
    </source>
</evidence>
<dbReference type="Proteomes" id="UP000289650">
    <property type="component" value="Unassembled WGS sequence"/>
</dbReference>